<evidence type="ECO:0000313" key="2">
    <source>
        <dbReference type="EMBL" id="QWG02140.1"/>
    </source>
</evidence>
<dbReference type="Proteomes" id="UP000678679">
    <property type="component" value="Chromosome 1"/>
</dbReference>
<evidence type="ECO:0000256" key="1">
    <source>
        <dbReference type="SAM" id="Phobius"/>
    </source>
</evidence>
<dbReference type="AlphaFoldDB" id="A0AAX1N3K7"/>
<evidence type="ECO:0008006" key="4">
    <source>
        <dbReference type="Google" id="ProtNLM"/>
    </source>
</evidence>
<accession>A0AAX1N3K7</accession>
<gene>
    <name evidence="2" type="ORF">KMW28_00735</name>
</gene>
<keyword evidence="1" id="KW-0472">Membrane</keyword>
<keyword evidence="1" id="KW-0812">Transmembrane</keyword>
<name>A0AAX1N3K7_9BACT</name>
<dbReference type="KEGG" id="fya:KMW28_00735"/>
<keyword evidence="1" id="KW-1133">Transmembrane helix</keyword>
<protein>
    <recommendedName>
        <fullName evidence="4">MotA/TolQ/ExbB proton channel domain-containing protein</fullName>
    </recommendedName>
</protein>
<organism evidence="2 3">
    <name type="scientific">Flammeovirga yaeyamensis</name>
    <dbReference type="NCBI Taxonomy" id="367791"/>
    <lineage>
        <taxon>Bacteria</taxon>
        <taxon>Pseudomonadati</taxon>
        <taxon>Bacteroidota</taxon>
        <taxon>Cytophagia</taxon>
        <taxon>Cytophagales</taxon>
        <taxon>Flammeovirgaceae</taxon>
        <taxon>Flammeovirga</taxon>
    </lineage>
</organism>
<evidence type="ECO:0000313" key="3">
    <source>
        <dbReference type="Proteomes" id="UP000678679"/>
    </source>
</evidence>
<sequence length="112" mass="12021">MRTLTVLAVAGILIPSLLTIFQKRSNLSQLDVTINALAKFVKLSIVIGFGFGALALVSSASYYISPIVGLAQNPDTIEISIWALQYYAIIGIVLPILGILIGSFLSKRQEAN</sequence>
<reference evidence="2 3" key="1">
    <citation type="submission" date="2021-05" db="EMBL/GenBank/DDBJ databases">
        <title>Comparative genomic studies on the polysaccharide-degrading batcterial strains of the Flammeovirga genus.</title>
        <authorList>
            <person name="Zewei F."/>
            <person name="Zheng Z."/>
            <person name="Yu L."/>
            <person name="Ruyue G."/>
            <person name="Yanhong M."/>
            <person name="Yuanyuan C."/>
            <person name="Jingyan G."/>
            <person name="Wenjun H."/>
        </authorList>
    </citation>
    <scope>NUCLEOTIDE SEQUENCE [LARGE SCALE GENOMIC DNA]</scope>
    <source>
        <strain evidence="2 3">NBRC:100898</strain>
    </source>
</reference>
<dbReference type="RefSeq" id="WP_158297725.1">
    <property type="nucleotide sequence ID" value="NZ_CP076132.1"/>
</dbReference>
<feature type="transmembrane region" description="Helical" evidence="1">
    <location>
        <begin position="6"/>
        <end position="22"/>
    </location>
</feature>
<dbReference type="EMBL" id="CP076132">
    <property type="protein sequence ID" value="QWG02140.1"/>
    <property type="molecule type" value="Genomic_DNA"/>
</dbReference>
<feature type="transmembrane region" description="Helical" evidence="1">
    <location>
        <begin position="84"/>
        <end position="105"/>
    </location>
</feature>
<feature type="transmembrane region" description="Helical" evidence="1">
    <location>
        <begin position="43"/>
        <end position="64"/>
    </location>
</feature>
<keyword evidence="3" id="KW-1185">Reference proteome</keyword>
<proteinExistence type="predicted"/>